<proteinExistence type="inferred from homology"/>
<comment type="caution">
    <text evidence="4">The sequence shown here is derived from an EMBL/GenBank/DDBJ whole genome shotgun (WGS) entry which is preliminary data.</text>
</comment>
<evidence type="ECO:0000313" key="5">
    <source>
        <dbReference type="Proteomes" id="UP000287171"/>
    </source>
</evidence>
<dbReference type="GO" id="GO:0016787">
    <property type="term" value="F:hydrolase activity"/>
    <property type="evidence" value="ECO:0007669"/>
    <property type="project" value="UniProtKB-KW"/>
</dbReference>
<dbReference type="InterPro" id="IPR029058">
    <property type="entry name" value="AB_hydrolase_fold"/>
</dbReference>
<dbReference type="SUPFAM" id="SSF53474">
    <property type="entry name" value="alpha/beta-Hydrolases"/>
    <property type="match status" value="1"/>
</dbReference>
<dbReference type="OrthoDB" id="9815425at2"/>
<dbReference type="PANTHER" id="PTHR48081:SF8">
    <property type="entry name" value="ALPHA_BETA HYDROLASE FOLD-3 DOMAIN-CONTAINING PROTEIN-RELATED"/>
    <property type="match status" value="1"/>
</dbReference>
<dbReference type="InterPro" id="IPR013094">
    <property type="entry name" value="AB_hydrolase_3"/>
</dbReference>
<organism evidence="4 5">
    <name type="scientific">Dictyobacter alpinus</name>
    <dbReference type="NCBI Taxonomy" id="2014873"/>
    <lineage>
        <taxon>Bacteria</taxon>
        <taxon>Bacillati</taxon>
        <taxon>Chloroflexota</taxon>
        <taxon>Ktedonobacteria</taxon>
        <taxon>Ktedonobacterales</taxon>
        <taxon>Dictyobacteraceae</taxon>
        <taxon>Dictyobacter</taxon>
    </lineage>
</organism>
<sequence>MSTVQDRRASQIGLFILNFLKKLEAQGGPPLYSLSPTDARNVLVSVQNSVNVPKLSADIEDRTIAGGPTGEISLRIVRPQGVSAALPGVMHFHGGGWILGDKETHDRLTREIANGAQAAVVFVDYERSPEAKYPTAIEQAYAATKWVSENGASIGVDTSRLAVVGDSVGGNMATVVTMLAKERGGPKIDFQALCYPVTDANLNTESYRMFGGDGYWLTREAMKWFWDSYVPQSERDKPTVSPLQASFDQLSGLPPALIITAENDVLRDEGEAYAHKLMAAGVPVAATRYIGAIHDFLLLNPITMAPVVRAAVAQLNQTLMMYLHADQR</sequence>
<keyword evidence="5" id="KW-1185">Reference proteome</keyword>
<name>A0A402BC26_9CHLR</name>
<feature type="domain" description="Alpha/beta hydrolase fold-3" evidence="3">
    <location>
        <begin position="89"/>
        <end position="297"/>
    </location>
</feature>
<comment type="similarity">
    <text evidence="1">Belongs to the 'GDXG' lipolytic enzyme family.</text>
</comment>
<evidence type="ECO:0000256" key="2">
    <source>
        <dbReference type="ARBA" id="ARBA00022801"/>
    </source>
</evidence>
<gene>
    <name evidence="4" type="ORF">KDA_43730</name>
</gene>
<dbReference type="PROSITE" id="PS01173">
    <property type="entry name" value="LIPASE_GDXG_HIS"/>
    <property type="match status" value="1"/>
</dbReference>
<dbReference type="PANTHER" id="PTHR48081">
    <property type="entry name" value="AB HYDROLASE SUPERFAMILY PROTEIN C4A8.06C"/>
    <property type="match status" value="1"/>
</dbReference>
<evidence type="ECO:0000259" key="3">
    <source>
        <dbReference type="Pfam" id="PF07859"/>
    </source>
</evidence>
<dbReference type="InterPro" id="IPR002168">
    <property type="entry name" value="Lipase_GDXG_HIS_AS"/>
</dbReference>
<dbReference type="Pfam" id="PF07859">
    <property type="entry name" value="Abhydrolase_3"/>
    <property type="match status" value="1"/>
</dbReference>
<evidence type="ECO:0000313" key="4">
    <source>
        <dbReference type="EMBL" id="GCE28889.1"/>
    </source>
</evidence>
<dbReference type="Proteomes" id="UP000287171">
    <property type="component" value="Unassembled WGS sequence"/>
</dbReference>
<dbReference type="EMBL" id="BIFT01000001">
    <property type="protein sequence ID" value="GCE28889.1"/>
    <property type="molecule type" value="Genomic_DNA"/>
</dbReference>
<dbReference type="Gene3D" id="3.40.50.1820">
    <property type="entry name" value="alpha/beta hydrolase"/>
    <property type="match status" value="1"/>
</dbReference>
<protein>
    <submittedName>
        <fullName evidence="4">Esterase</fullName>
    </submittedName>
</protein>
<dbReference type="InterPro" id="IPR050300">
    <property type="entry name" value="GDXG_lipolytic_enzyme"/>
</dbReference>
<evidence type="ECO:0000256" key="1">
    <source>
        <dbReference type="ARBA" id="ARBA00010515"/>
    </source>
</evidence>
<reference evidence="5" key="1">
    <citation type="submission" date="2018-12" db="EMBL/GenBank/DDBJ databases">
        <title>Tengunoibacter tsumagoiensis gen. nov., sp. nov., Dictyobacter kobayashii sp. nov., D. alpinus sp. nov., and D. joshuensis sp. nov. and description of Dictyobacteraceae fam. nov. within the order Ktedonobacterales isolated from Tengu-no-mugimeshi.</title>
        <authorList>
            <person name="Wang C.M."/>
            <person name="Zheng Y."/>
            <person name="Sakai Y."/>
            <person name="Toyoda A."/>
            <person name="Minakuchi Y."/>
            <person name="Abe K."/>
            <person name="Yokota A."/>
            <person name="Yabe S."/>
        </authorList>
    </citation>
    <scope>NUCLEOTIDE SEQUENCE [LARGE SCALE GENOMIC DNA]</scope>
    <source>
        <strain evidence="5">Uno16</strain>
    </source>
</reference>
<dbReference type="RefSeq" id="WP_126629058.1">
    <property type="nucleotide sequence ID" value="NZ_BIFT01000001.1"/>
</dbReference>
<dbReference type="AlphaFoldDB" id="A0A402BC26"/>
<accession>A0A402BC26</accession>
<keyword evidence="2" id="KW-0378">Hydrolase</keyword>